<dbReference type="AlphaFoldDB" id="A0A3G1KYE8"/>
<dbReference type="SUPFAM" id="SSF54373">
    <property type="entry name" value="FAD-linked reductases, C-terminal domain"/>
    <property type="match status" value="1"/>
</dbReference>
<dbReference type="NCBIfam" id="NF007450">
    <property type="entry name" value="PRK10015.1"/>
    <property type="match status" value="1"/>
</dbReference>
<keyword evidence="5" id="KW-0560">Oxidoreductase</keyword>
<comment type="similarity">
    <text evidence="2">Belongs to the ETF-QO/FixC family.</text>
</comment>
<dbReference type="Gene3D" id="3.50.50.60">
    <property type="entry name" value="FAD/NAD(P)-binding domain"/>
    <property type="match status" value="1"/>
</dbReference>
<keyword evidence="3" id="KW-0285">Flavoprotein</keyword>
<dbReference type="InterPro" id="IPR036188">
    <property type="entry name" value="FAD/NAD-bd_sf"/>
</dbReference>
<dbReference type="InterPro" id="IPR039651">
    <property type="entry name" value="FixC-like"/>
</dbReference>
<dbReference type="EMBL" id="CP017634">
    <property type="protein sequence ID" value="ATW27498.1"/>
    <property type="molecule type" value="Genomic_DNA"/>
</dbReference>
<accession>A0A3G1KYE8</accession>
<dbReference type="Pfam" id="PF01494">
    <property type="entry name" value="FAD_binding_3"/>
    <property type="match status" value="1"/>
</dbReference>
<name>A0A3G1KYE8_FORW1</name>
<dbReference type="Pfam" id="PF26311">
    <property type="entry name" value="ETF-QO_FixC_C"/>
    <property type="match status" value="1"/>
</dbReference>
<protein>
    <submittedName>
        <fullName evidence="8">Oxidoreductase</fullName>
    </submittedName>
</protein>
<keyword evidence="9" id="KW-1185">Reference proteome</keyword>
<evidence type="ECO:0000256" key="1">
    <source>
        <dbReference type="ARBA" id="ARBA00001974"/>
    </source>
</evidence>
<dbReference type="KEGG" id="fwa:DCMF_24540"/>
<proteinExistence type="inferred from homology"/>
<evidence type="ECO:0000256" key="2">
    <source>
        <dbReference type="ARBA" id="ARBA00006796"/>
    </source>
</evidence>
<feature type="domain" description="FAD-binding" evidence="6">
    <location>
        <begin position="6"/>
        <end position="189"/>
    </location>
</feature>
<evidence type="ECO:0000256" key="5">
    <source>
        <dbReference type="ARBA" id="ARBA00023002"/>
    </source>
</evidence>
<keyword evidence="4" id="KW-0274">FAD</keyword>
<dbReference type="Proteomes" id="UP000323521">
    <property type="component" value="Chromosome"/>
</dbReference>
<evidence type="ECO:0000259" key="6">
    <source>
        <dbReference type="Pfam" id="PF01494"/>
    </source>
</evidence>
<evidence type="ECO:0000256" key="3">
    <source>
        <dbReference type="ARBA" id="ARBA00022630"/>
    </source>
</evidence>
<sequence length="428" mass="45827">MSQDKFDVIVVGAGPAGSTAAYMLAGAGKEVLLIERGDAPGSKNMTGGRLYGHSLEQVMPGFAKEAPVERKIVKEVISFLTPDTSVSLDLQSQLLLGSPKESYSVLRAEFDRWLAEKAEEAGACLVPGIRVDDLYRQNGRVAGVIAGEDTMEADVVILADGVNSLLAQKAGLKTELKPHQVAVGAKEIIELPEDVIEDRFSLNQGEGASRLFVGDCTKGKIGGGFLYTNRNSISLGVVCTLSDLPGSEKTVPEMVEEFKQHPAVRPLVKGGKTVEYSGHLVTEAGYGMLPKLYADGVLVAGDAAGFVINIGYMVRGMDLAIASGEAAAQAIISAQGDHSAHALSRYRQLLDQSFVMRDLKQYRKFPAFMENHRIFQDYPKLAEELMTDLFSVDGAPAPSLIKRVLGPVKKVGLFKVAGDVWKGGKALS</sequence>
<dbReference type="RefSeq" id="WP_148136864.1">
    <property type="nucleotide sequence ID" value="NZ_CP017634.1"/>
</dbReference>
<dbReference type="SUPFAM" id="SSF51905">
    <property type="entry name" value="FAD/NAD(P)-binding domain"/>
    <property type="match status" value="1"/>
</dbReference>
<organism evidence="8 9">
    <name type="scientific">Formimonas warabiya</name>
    <dbReference type="NCBI Taxonomy" id="1761012"/>
    <lineage>
        <taxon>Bacteria</taxon>
        <taxon>Bacillati</taxon>
        <taxon>Bacillota</taxon>
        <taxon>Clostridia</taxon>
        <taxon>Eubacteriales</taxon>
        <taxon>Peptococcaceae</taxon>
        <taxon>Candidatus Formimonas</taxon>
    </lineage>
</organism>
<dbReference type="PANTHER" id="PTHR43624">
    <property type="entry name" value="ELECTRON TRANSFER FLAVOPROTEIN-QUINONE OXIDOREDUCTASE YDIS-RELATED"/>
    <property type="match status" value="1"/>
</dbReference>
<evidence type="ECO:0000313" key="9">
    <source>
        <dbReference type="Proteomes" id="UP000323521"/>
    </source>
</evidence>
<dbReference type="InterPro" id="IPR059103">
    <property type="entry name" value="FixC-like_C"/>
</dbReference>
<dbReference type="GO" id="GO:0071949">
    <property type="term" value="F:FAD binding"/>
    <property type="evidence" value="ECO:0007669"/>
    <property type="project" value="InterPro"/>
</dbReference>
<dbReference type="PANTHER" id="PTHR43624:SF2">
    <property type="entry name" value="ELECTRON TRANSFER FLAVOPROTEIN-QUINONE OXIDOREDUCTASE YDIS-RELATED"/>
    <property type="match status" value="1"/>
</dbReference>
<dbReference type="OrthoDB" id="9806565at2"/>
<evidence type="ECO:0000256" key="4">
    <source>
        <dbReference type="ARBA" id="ARBA00022827"/>
    </source>
</evidence>
<comment type="cofactor">
    <cofactor evidence="1">
        <name>FAD</name>
        <dbReference type="ChEBI" id="CHEBI:57692"/>
    </cofactor>
</comment>
<dbReference type="InterPro" id="IPR002938">
    <property type="entry name" value="FAD-bd"/>
</dbReference>
<evidence type="ECO:0000259" key="7">
    <source>
        <dbReference type="Pfam" id="PF26311"/>
    </source>
</evidence>
<gene>
    <name evidence="8" type="ORF">DCMF_24540</name>
</gene>
<dbReference type="PRINTS" id="PR00420">
    <property type="entry name" value="RNGMNOXGNASE"/>
</dbReference>
<evidence type="ECO:0000313" key="8">
    <source>
        <dbReference type="EMBL" id="ATW27498.1"/>
    </source>
</evidence>
<dbReference type="GO" id="GO:0016491">
    <property type="term" value="F:oxidoreductase activity"/>
    <property type="evidence" value="ECO:0007669"/>
    <property type="project" value="UniProtKB-KW"/>
</dbReference>
<feature type="domain" description="FixC-like C-terminal" evidence="7">
    <location>
        <begin position="366"/>
        <end position="426"/>
    </location>
</feature>
<reference evidence="8 9" key="1">
    <citation type="submission" date="2016-10" db="EMBL/GenBank/DDBJ databases">
        <title>Complete Genome Sequence of Peptococcaceae strain DCMF.</title>
        <authorList>
            <person name="Edwards R.J."/>
            <person name="Holland S.I."/>
            <person name="Deshpande N.P."/>
            <person name="Wong Y.K."/>
            <person name="Ertan H."/>
            <person name="Manefield M."/>
            <person name="Russell T.L."/>
            <person name="Lee M.J."/>
        </authorList>
    </citation>
    <scope>NUCLEOTIDE SEQUENCE [LARGE SCALE GENOMIC DNA]</scope>
    <source>
        <strain evidence="8 9">DCMF</strain>
    </source>
</reference>